<keyword evidence="3" id="KW-1185">Reference proteome</keyword>
<dbReference type="PANTHER" id="PTHR33121">
    <property type="entry name" value="CYCLIC DI-GMP PHOSPHODIESTERASE PDEF"/>
    <property type="match status" value="1"/>
</dbReference>
<organism evidence="2 3">
    <name type="scientific">Erythrobacter mangrovi</name>
    <dbReference type="NCBI Taxonomy" id="2739433"/>
    <lineage>
        <taxon>Bacteria</taxon>
        <taxon>Pseudomonadati</taxon>
        <taxon>Pseudomonadota</taxon>
        <taxon>Alphaproteobacteria</taxon>
        <taxon>Sphingomonadales</taxon>
        <taxon>Erythrobacteraceae</taxon>
        <taxon>Erythrobacter/Porphyrobacter group</taxon>
        <taxon>Erythrobacter</taxon>
    </lineage>
</organism>
<gene>
    <name evidence="2" type="ORF">HQR01_08505</name>
</gene>
<dbReference type="Pfam" id="PF00563">
    <property type="entry name" value="EAL"/>
    <property type="match status" value="1"/>
</dbReference>
<name>A0A7D4C4L4_9SPHN</name>
<dbReference type="EMBL" id="CP053921">
    <property type="protein sequence ID" value="QKG71405.1"/>
    <property type="molecule type" value="Genomic_DNA"/>
</dbReference>
<dbReference type="SUPFAM" id="SSF141868">
    <property type="entry name" value="EAL domain-like"/>
    <property type="match status" value="1"/>
</dbReference>
<dbReference type="Gene3D" id="3.30.70.270">
    <property type="match status" value="1"/>
</dbReference>
<dbReference type="AlphaFoldDB" id="A0A7D4C4L4"/>
<reference evidence="2 3" key="1">
    <citation type="submission" date="2020-05" db="EMBL/GenBank/DDBJ databases">
        <title>Erythrobacter mangrovi sp. nov., isolated from rhizosphere soil of mangrove plant (Kandelia candel).</title>
        <authorList>
            <person name="Ye Y.H."/>
        </authorList>
    </citation>
    <scope>NUCLEOTIDE SEQUENCE [LARGE SCALE GENOMIC DNA]</scope>
    <source>
        <strain evidence="2 3">EB310</strain>
    </source>
</reference>
<dbReference type="SUPFAM" id="SSF55073">
    <property type="entry name" value="Nucleotide cyclase"/>
    <property type="match status" value="1"/>
</dbReference>
<dbReference type="Gene3D" id="3.20.20.450">
    <property type="entry name" value="EAL domain"/>
    <property type="match status" value="1"/>
</dbReference>
<dbReference type="CDD" id="cd01948">
    <property type="entry name" value="EAL"/>
    <property type="match status" value="1"/>
</dbReference>
<proteinExistence type="predicted"/>
<dbReference type="KEGG" id="emv:HQR01_08505"/>
<dbReference type="InterPro" id="IPR035919">
    <property type="entry name" value="EAL_sf"/>
</dbReference>
<dbReference type="InterPro" id="IPR001633">
    <property type="entry name" value="EAL_dom"/>
</dbReference>
<sequence>MASVPTELTHGSRDSLTGLADLAHARAMIAEWQSDCPGESDDCPIHAMMISLGRIDTVNVAFGESAGDGALVEVAQRIKHFAADELDSSPWLAARISGGAFLLVARQPCSRERWQWLAEALADAIAMPIANPEEGGASLRLWPRIALMRATMNDSADRILDRLSEVQARMREGHGRRIDWSTGEVARLGRSYRELEADLLAAIDQDEIEILFQPQYALADDRMIGAEALARWHHPTVGRIGASSLFQIAERADHVAQLSRHIAQRALEHAVHWPEHLRLSLNITPADLAAESFATEFARLAERVGFPLGRITLEIIEQVLLADLDRVGHVLDQLKVFDIRLALDDFGAGFCNFRYLKVLPIDYIKLDRSMIDGVLEDERDLAVFRAILAMARALDLAVVVEGVESEEQRELIATEGCEYYQGFLRSEPITPGEFLSLIDA</sequence>
<dbReference type="InterPro" id="IPR043128">
    <property type="entry name" value="Rev_trsase/Diguanyl_cyclase"/>
</dbReference>
<protein>
    <submittedName>
        <fullName evidence="2">EAL domain-containing protein</fullName>
    </submittedName>
</protein>
<dbReference type="Proteomes" id="UP000504693">
    <property type="component" value="Chromosome"/>
</dbReference>
<dbReference type="InterPro" id="IPR029787">
    <property type="entry name" value="Nucleotide_cyclase"/>
</dbReference>
<feature type="domain" description="EAL" evidence="1">
    <location>
        <begin position="192"/>
        <end position="440"/>
    </location>
</feature>
<dbReference type="RefSeq" id="WP_173214274.1">
    <property type="nucleotide sequence ID" value="NZ_CP053921.1"/>
</dbReference>
<dbReference type="InterPro" id="IPR050706">
    <property type="entry name" value="Cyclic-di-GMP_PDE-like"/>
</dbReference>
<dbReference type="InterPro" id="IPR000160">
    <property type="entry name" value="GGDEF_dom"/>
</dbReference>
<dbReference type="SMART" id="SM00267">
    <property type="entry name" value="GGDEF"/>
    <property type="match status" value="1"/>
</dbReference>
<dbReference type="PROSITE" id="PS50883">
    <property type="entry name" value="EAL"/>
    <property type="match status" value="1"/>
</dbReference>
<accession>A0A7D4C4L4</accession>
<evidence type="ECO:0000259" key="1">
    <source>
        <dbReference type="PROSITE" id="PS50883"/>
    </source>
</evidence>
<dbReference type="SMART" id="SM00052">
    <property type="entry name" value="EAL"/>
    <property type="match status" value="1"/>
</dbReference>
<dbReference type="PANTHER" id="PTHR33121:SF70">
    <property type="entry name" value="SIGNALING PROTEIN YKOW"/>
    <property type="match status" value="1"/>
</dbReference>
<dbReference type="GO" id="GO:0071111">
    <property type="term" value="F:cyclic-guanylate-specific phosphodiesterase activity"/>
    <property type="evidence" value="ECO:0007669"/>
    <property type="project" value="InterPro"/>
</dbReference>
<evidence type="ECO:0000313" key="2">
    <source>
        <dbReference type="EMBL" id="QKG71405.1"/>
    </source>
</evidence>
<dbReference type="Pfam" id="PF00990">
    <property type="entry name" value="GGDEF"/>
    <property type="match status" value="1"/>
</dbReference>
<evidence type="ECO:0000313" key="3">
    <source>
        <dbReference type="Proteomes" id="UP000504693"/>
    </source>
</evidence>